<dbReference type="Proteomes" id="UP000186631">
    <property type="component" value="Unassembled WGS sequence"/>
</dbReference>
<dbReference type="EMBL" id="MNQV01000155">
    <property type="protein sequence ID" value="OKZ50635.1"/>
    <property type="molecule type" value="Genomic_DNA"/>
</dbReference>
<dbReference type="RefSeq" id="WP_008671606.1">
    <property type="nucleotide sequence ID" value="NZ_JAHOBM010000093.1"/>
</dbReference>
<reference evidence="1 3" key="1">
    <citation type="journal article" date="2016" name="Nat. Biotechnol.">
        <title>Measurement of bacterial replication rates in microbial communities.</title>
        <authorList>
            <person name="Brown C.T."/>
            <person name="Olm M.R."/>
            <person name="Thomas B.C."/>
            <person name="Banfield J.F."/>
        </authorList>
    </citation>
    <scope>NUCLEOTIDE SEQUENCE [LARGE SCALE GENOMIC DNA]</scope>
    <source>
        <strain evidence="1">42_262</strain>
    </source>
</reference>
<dbReference type="Proteomes" id="UP000286392">
    <property type="component" value="Unassembled WGS sequence"/>
</dbReference>
<evidence type="ECO:0000313" key="1">
    <source>
        <dbReference type="EMBL" id="OKZ50635.1"/>
    </source>
</evidence>
<evidence type="ECO:0000313" key="4">
    <source>
        <dbReference type="Proteomes" id="UP000286392"/>
    </source>
</evidence>
<name>A0A1Q6JC67_PHOVU</name>
<gene>
    <name evidence="1" type="ORF">BHV80_07250</name>
    <name evidence="2" type="ORF">DW043_18540</name>
</gene>
<dbReference type="EMBL" id="QROB01000034">
    <property type="protein sequence ID" value="RHK83826.1"/>
    <property type="molecule type" value="Genomic_DNA"/>
</dbReference>
<accession>A0A1Q6JC67</accession>
<reference evidence="2 4" key="2">
    <citation type="submission" date="2018-08" db="EMBL/GenBank/DDBJ databases">
        <title>A genome reference for cultivated species of the human gut microbiota.</title>
        <authorList>
            <person name="Zou Y."/>
            <person name="Xue W."/>
            <person name="Luo G."/>
        </authorList>
    </citation>
    <scope>NUCLEOTIDE SEQUENCE [LARGE SCALE GENOMIC DNA]</scope>
    <source>
        <strain evidence="2 4">AF39-8AT</strain>
    </source>
</reference>
<evidence type="ECO:0000313" key="3">
    <source>
        <dbReference type="Proteomes" id="UP000186631"/>
    </source>
</evidence>
<proteinExistence type="predicted"/>
<sequence>MNKEMSLDVALDIIGTLRMMKIDEISEEKDENKKELLYKELDILTTEEEVANGLLQFEVSEKVRLSIMDKIENYYAPKLKAYYATL</sequence>
<comment type="caution">
    <text evidence="1">The sequence shown here is derived from an EMBL/GenBank/DDBJ whole genome shotgun (WGS) entry which is preliminary data.</text>
</comment>
<organism evidence="1 3">
    <name type="scientific">Phocaeicola vulgatus</name>
    <name type="common">Bacteroides vulgatus</name>
    <dbReference type="NCBI Taxonomy" id="821"/>
    <lineage>
        <taxon>Bacteria</taxon>
        <taxon>Pseudomonadati</taxon>
        <taxon>Bacteroidota</taxon>
        <taxon>Bacteroidia</taxon>
        <taxon>Bacteroidales</taxon>
        <taxon>Bacteroidaceae</taxon>
        <taxon>Phocaeicola</taxon>
    </lineage>
</organism>
<protein>
    <submittedName>
        <fullName evidence="1">Uncharacterized protein</fullName>
    </submittedName>
</protein>
<dbReference type="AlphaFoldDB" id="A0A1Q6JC67"/>
<evidence type="ECO:0000313" key="2">
    <source>
        <dbReference type="EMBL" id="RHK83826.1"/>
    </source>
</evidence>